<dbReference type="GO" id="GO:0010268">
    <property type="term" value="P:brassinosteroid homeostasis"/>
    <property type="evidence" value="ECO:0007669"/>
    <property type="project" value="TreeGrafter"/>
</dbReference>
<keyword evidence="5" id="KW-1185">Reference proteome</keyword>
<dbReference type="InterPro" id="IPR036396">
    <property type="entry name" value="Cyt_P450_sf"/>
</dbReference>
<dbReference type="GO" id="GO:0016705">
    <property type="term" value="F:oxidoreductase activity, acting on paired donors, with incorporation or reduction of molecular oxygen"/>
    <property type="evidence" value="ECO:0007669"/>
    <property type="project" value="InterPro"/>
</dbReference>
<dbReference type="AlphaFoldDB" id="W9RHS4"/>
<dbReference type="eggNOG" id="KOG0157">
    <property type="taxonomic scope" value="Eukaryota"/>
</dbReference>
<dbReference type="GO" id="GO:0020037">
    <property type="term" value="F:heme binding"/>
    <property type="evidence" value="ECO:0007669"/>
    <property type="project" value="InterPro"/>
</dbReference>
<keyword evidence="3" id="KW-0408">Iron</keyword>
<evidence type="ECO:0000256" key="3">
    <source>
        <dbReference type="ARBA" id="ARBA00023004"/>
    </source>
</evidence>
<comment type="similarity">
    <text evidence="1">Belongs to the cytochrome P450 family.</text>
</comment>
<dbReference type="PANTHER" id="PTHR24286:SF105">
    <property type="entry name" value="CYTOCHROME P450 85A-LIKE"/>
    <property type="match status" value="1"/>
</dbReference>
<dbReference type="GO" id="GO:0016132">
    <property type="term" value="P:brassinosteroid biosynthetic process"/>
    <property type="evidence" value="ECO:0007669"/>
    <property type="project" value="TreeGrafter"/>
</dbReference>
<dbReference type="GO" id="GO:0004497">
    <property type="term" value="F:monooxygenase activity"/>
    <property type="evidence" value="ECO:0007669"/>
    <property type="project" value="InterPro"/>
</dbReference>
<accession>W9RHS4</accession>
<dbReference type="SUPFAM" id="SSF48264">
    <property type="entry name" value="Cytochrome P450"/>
    <property type="match status" value="1"/>
</dbReference>
<dbReference type="PANTHER" id="PTHR24286">
    <property type="entry name" value="CYTOCHROME P450 26"/>
    <property type="match status" value="1"/>
</dbReference>
<dbReference type="EMBL" id="KE345061">
    <property type="protein sequence ID" value="EXB92384.1"/>
    <property type="molecule type" value="Genomic_DNA"/>
</dbReference>
<gene>
    <name evidence="4" type="ORF">L484_021368</name>
</gene>
<proteinExistence type="inferred from homology"/>
<dbReference type="STRING" id="981085.W9RHS4"/>
<dbReference type="Gene3D" id="1.10.630.10">
    <property type="entry name" value="Cytochrome P450"/>
    <property type="match status" value="1"/>
</dbReference>
<protein>
    <submittedName>
        <fullName evidence="4">Uncharacterized protein</fullName>
    </submittedName>
</protein>
<sequence length="146" mass="16892">MEGNLRTPQASTDSMTIHRILDTYSPLLSSIYSPFPIIDYWDPHIHGSPFMAFFAFFKQILEGESSTIYESFKAEFHKILVGAFTLPINIPGTSYYQGMQGRRSIERLLMQIMEERRAAGSQNDMLDRILRDEENNHNLIDEEIID</sequence>
<dbReference type="GO" id="GO:0016125">
    <property type="term" value="P:sterol metabolic process"/>
    <property type="evidence" value="ECO:0007669"/>
    <property type="project" value="TreeGrafter"/>
</dbReference>
<organism evidence="4 5">
    <name type="scientific">Morus notabilis</name>
    <dbReference type="NCBI Taxonomy" id="981085"/>
    <lineage>
        <taxon>Eukaryota</taxon>
        <taxon>Viridiplantae</taxon>
        <taxon>Streptophyta</taxon>
        <taxon>Embryophyta</taxon>
        <taxon>Tracheophyta</taxon>
        <taxon>Spermatophyta</taxon>
        <taxon>Magnoliopsida</taxon>
        <taxon>eudicotyledons</taxon>
        <taxon>Gunneridae</taxon>
        <taxon>Pentapetalae</taxon>
        <taxon>rosids</taxon>
        <taxon>fabids</taxon>
        <taxon>Rosales</taxon>
        <taxon>Moraceae</taxon>
        <taxon>Moreae</taxon>
        <taxon>Morus</taxon>
    </lineage>
</organism>
<dbReference type="GO" id="GO:0005506">
    <property type="term" value="F:iron ion binding"/>
    <property type="evidence" value="ECO:0007669"/>
    <property type="project" value="InterPro"/>
</dbReference>
<keyword evidence="2" id="KW-0479">Metal-binding</keyword>
<evidence type="ECO:0000256" key="1">
    <source>
        <dbReference type="ARBA" id="ARBA00010617"/>
    </source>
</evidence>
<reference evidence="5" key="1">
    <citation type="submission" date="2013-01" db="EMBL/GenBank/DDBJ databases">
        <title>Draft Genome Sequence of a Mulberry Tree, Morus notabilis C.K. Schneid.</title>
        <authorList>
            <person name="He N."/>
            <person name="Zhao S."/>
        </authorList>
    </citation>
    <scope>NUCLEOTIDE SEQUENCE</scope>
</reference>
<name>W9RHS4_9ROSA</name>
<dbReference type="Proteomes" id="UP000030645">
    <property type="component" value="Unassembled WGS sequence"/>
</dbReference>
<evidence type="ECO:0000313" key="5">
    <source>
        <dbReference type="Proteomes" id="UP000030645"/>
    </source>
</evidence>
<evidence type="ECO:0000313" key="4">
    <source>
        <dbReference type="EMBL" id="EXB92384.1"/>
    </source>
</evidence>
<evidence type="ECO:0000256" key="2">
    <source>
        <dbReference type="ARBA" id="ARBA00022723"/>
    </source>
</evidence>